<keyword evidence="4" id="KW-1185">Reference proteome</keyword>
<reference evidence="2 4" key="1">
    <citation type="journal article" date="2008" name="Science">
        <title>The Physcomitrella genome reveals evolutionary insights into the conquest of land by plants.</title>
        <authorList>
            <person name="Rensing S."/>
            <person name="Lang D."/>
            <person name="Zimmer A."/>
            <person name="Terry A."/>
            <person name="Salamov A."/>
            <person name="Shapiro H."/>
            <person name="Nishiyama T."/>
            <person name="Perroud P.-F."/>
            <person name="Lindquist E."/>
            <person name="Kamisugi Y."/>
            <person name="Tanahashi T."/>
            <person name="Sakakibara K."/>
            <person name="Fujita T."/>
            <person name="Oishi K."/>
            <person name="Shin-I T."/>
            <person name="Kuroki Y."/>
            <person name="Toyoda A."/>
            <person name="Suzuki Y."/>
            <person name="Hashimoto A."/>
            <person name="Yamaguchi K."/>
            <person name="Sugano A."/>
            <person name="Kohara Y."/>
            <person name="Fujiyama A."/>
            <person name="Anterola A."/>
            <person name="Aoki S."/>
            <person name="Ashton N."/>
            <person name="Barbazuk W.B."/>
            <person name="Barker E."/>
            <person name="Bennetzen J."/>
            <person name="Bezanilla M."/>
            <person name="Blankenship R."/>
            <person name="Cho S.H."/>
            <person name="Dutcher S."/>
            <person name="Estelle M."/>
            <person name="Fawcett J.A."/>
            <person name="Gundlach H."/>
            <person name="Hanada K."/>
            <person name="Heyl A."/>
            <person name="Hicks K.A."/>
            <person name="Hugh J."/>
            <person name="Lohr M."/>
            <person name="Mayer K."/>
            <person name="Melkozernov A."/>
            <person name="Murata T."/>
            <person name="Nelson D."/>
            <person name="Pils B."/>
            <person name="Prigge M."/>
            <person name="Reiss B."/>
            <person name="Renner T."/>
            <person name="Rombauts S."/>
            <person name="Rushton P."/>
            <person name="Sanderfoot A."/>
            <person name="Schween G."/>
            <person name="Shiu S.-H."/>
            <person name="Stueber K."/>
            <person name="Theodoulou F.L."/>
            <person name="Tu H."/>
            <person name="Van de Peer Y."/>
            <person name="Verrier P.J."/>
            <person name="Waters E."/>
            <person name="Wood A."/>
            <person name="Yang L."/>
            <person name="Cove D."/>
            <person name="Cuming A."/>
            <person name="Hasebe M."/>
            <person name="Lucas S."/>
            <person name="Mishler D.B."/>
            <person name="Reski R."/>
            <person name="Grigoriev I."/>
            <person name="Quatrano R.S."/>
            <person name="Boore J.L."/>
        </authorList>
    </citation>
    <scope>NUCLEOTIDE SEQUENCE [LARGE SCALE GENOMIC DNA]</scope>
    <source>
        <strain evidence="3 4">cv. Gransden 2004</strain>
    </source>
</reference>
<gene>
    <name evidence="2" type="ORF">PHYPA_021677</name>
</gene>
<evidence type="ECO:0000313" key="4">
    <source>
        <dbReference type="Proteomes" id="UP000006727"/>
    </source>
</evidence>
<dbReference type="EMBL" id="ABEU02000017">
    <property type="protein sequence ID" value="PNR35827.1"/>
    <property type="molecule type" value="Genomic_DNA"/>
</dbReference>
<dbReference type="AlphaFoldDB" id="A0A2K1J2S2"/>
<evidence type="ECO:0000313" key="3">
    <source>
        <dbReference type="EnsemblPlants" id="PAC:32908193.CDS.1"/>
    </source>
</evidence>
<feature type="region of interest" description="Disordered" evidence="1">
    <location>
        <begin position="26"/>
        <end position="45"/>
    </location>
</feature>
<evidence type="ECO:0000256" key="1">
    <source>
        <dbReference type="SAM" id="MobiDB-lite"/>
    </source>
</evidence>
<sequence>MWAVPPSARAVLDYFQVQLPDLGDVQRSLTGGHPAGGGQPRHRSHLSNQILGPILTLLHGKGLRSRPSKSSKRRGAIKQRAKSFTKYLSCRRKKKKKKKKRLWRVEKQHRKVVISHMIQRRNGLCIAIHGQQLSELHSKESGPYLIEDMIVVLCVCFLKGINLVCHSERRQKAGVPMSPPPSVSP</sequence>
<reference evidence="3" key="3">
    <citation type="submission" date="2020-12" db="UniProtKB">
        <authorList>
            <consortium name="EnsemblPlants"/>
        </authorList>
    </citation>
    <scope>IDENTIFICATION</scope>
</reference>
<name>A0A2K1J2S2_PHYPA</name>
<reference evidence="2 4" key="2">
    <citation type="journal article" date="2018" name="Plant J.">
        <title>The Physcomitrella patens chromosome-scale assembly reveals moss genome structure and evolution.</title>
        <authorList>
            <person name="Lang D."/>
            <person name="Ullrich K.K."/>
            <person name="Murat F."/>
            <person name="Fuchs J."/>
            <person name="Jenkins J."/>
            <person name="Haas F.B."/>
            <person name="Piednoel M."/>
            <person name="Gundlach H."/>
            <person name="Van Bel M."/>
            <person name="Meyberg R."/>
            <person name="Vives C."/>
            <person name="Morata J."/>
            <person name="Symeonidi A."/>
            <person name="Hiss M."/>
            <person name="Muchero W."/>
            <person name="Kamisugi Y."/>
            <person name="Saleh O."/>
            <person name="Blanc G."/>
            <person name="Decker E.L."/>
            <person name="van Gessel N."/>
            <person name="Grimwood J."/>
            <person name="Hayes R.D."/>
            <person name="Graham S.W."/>
            <person name="Gunter L.E."/>
            <person name="McDaniel S.F."/>
            <person name="Hoernstein S.N.W."/>
            <person name="Larsson A."/>
            <person name="Li F.W."/>
            <person name="Perroud P.F."/>
            <person name="Phillips J."/>
            <person name="Ranjan P."/>
            <person name="Rokshar D.S."/>
            <person name="Rothfels C.J."/>
            <person name="Schneider L."/>
            <person name="Shu S."/>
            <person name="Stevenson D.W."/>
            <person name="Thummler F."/>
            <person name="Tillich M."/>
            <person name="Villarreal Aguilar J.C."/>
            <person name="Widiez T."/>
            <person name="Wong G.K."/>
            <person name="Wymore A."/>
            <person name="Zhang Y."/>
            <person name="Zimmer A.D."/>
            <person name="Quatrano R.S."/>
            <person name="Mayer K.F.X."/>
            <person name="Goodstein D."/>
            <person name="Casacuberta J.M."/>
            <person name="Vandepoele K."/>
            <person name="Reski R."/>
            <person name="Cuming A.C."/>
            <person name="Tuskan G.A."/>
            <person name="Maumus F."/>
            <person name="Salse J."/>
            <person name="Schmutz J."/>
            <person name="Rensing S.A."/>
        </authorList>
    </citation>
    <scope>NUCLEOTIDE SEQUENCE [LARGE SCALE GENOMIC DNA]</scope>
    <source>
        <strain evidence="3 4">cv. Gransden 2004</strain>
    </source>
</reference>
<dbReference type="InParanoid" id="A0A2K1J2S2"/>
<dbReference type="Proteomes" id="UP000006727">
    <property type="component" value="Chromosome 17"/>
</dbReference>
<evidence type="ECO:0000313" key="2">
    <source>
        <dbReference type="EMBL" id="PNR35827.1"/>
    </source>
</evidence>
<dbReference type="Gramene" id="Pp3c17_5440V3.1">
    <property type="protein sequence ID" value="PAC:32908193.CDS.1"/>
    <property type="gene ID" value="Pp3c17_5440"/>
</dbReference>
<accession>A0A2K1J2S2</accession>
<proteinExistence type="predicted"/>
<dbReference type="EnsemblPlants" id="Pp3c17_5440V3.1">
    <property type="protein sequence ID" value="PAC:32908193.CDS.1"/>
    <property type="gene ID" value="Pp3c17_5440"/>
</dbReference>
<protein>
    <submittedName>
        <fullName evidence="2 3">Uncharacterized protein</fullName>
    </submittedName>
</protein>
<organism evidence="2">
    <name type="scientific">Physcomitrium patens</name>
    <name type="common">Spreading-leaved earth moss</name>
    <name type="synonym">Physcomitrella patens</name>
    <dbReference type="NCBI Taxonomy" id="3218"/>
    <lineage>
        <taxon>Eukaryota</taxon>
        <taxon>Viridiplantae</taxon>
        <taxon>Streptophyta</taxon>
        <taxon>Embryophyta</taxon>
        <taxon>Bryophyta</taxon>
        <taxon>Bryophytina</taxon>
        <taxon>Bryopsida</taxon>
        <taxon>Funariidae</taxon>
        <taxon>Funariales</taxon>
        <taxon>Funariaceae</taxon>
        <taxon>Physcomitrium</taxon>
    </lineage>
</organism>